<accession>A0A975FZE1</accession>
<protein>
    <submittedName>
        <fullName evidence="1">Uncharacterized protein</fullName>
    </submittedName>
</protein>
<dbReference type="Proteomes" id="UP000676409">
    <property type="component" value="Chromosome"/>
</dbReference>
<dbReference type="RefSeq" id="WP_211938000.1">
    <property type="nucleotide sequence ID" value="NZ_CP073078.1"/>
</dbReference>
<evidence type="ECO:0000313" key="1">
    <source>
        <dbReference type="EMBL" id="QUD87949.1"/>
    </source>
</evidence>
<evidence type="ECO:0000313" key="2">
    <source>
        <dbReference type="Proteomes" id="UP000676409"/>
    </source>
</evidence>
<sequence length="264" mass="26628">MSDPFSMQWDQLGAAVAGVGALGAAAFGVVESVGKAFAFSYRQGPHKHLRHVGLAYVGLGSVRRMIGPLRPALKLAYGADYEEIVAQQYRAGRSDGPASDTIRQGVRLGLPFLEQDAATALIAAVWDMPAASSGQLAAALKAPAAAPAAGGGAAGAAAAAPAIDPAQALAGRFATALDARINAAFQVADEQYEASAKSWAAVVSVALAVGFNIGMAKAGVTPLPWPIDILAGLVAVPLAPVAKDLSTSLQNALTAFKSISGKPS</sequence>
<organism evidence="1 2">
    <name type="scientific">Phenylobacterium montanum</name>
    <dbReference type="NCBI Taxonomy" id="2823693"/>
    <lineage>
        <taxon>Bacteria</taxon>
        <taxon>Pseudomonadati</taxon>
        <taxon>Pseudomonadota</taxon>
        <taxon>Alphaproteobacteria</taxon>
        <taxon>Caulobacterales</taxon>
        <taxon>Caulobacteraceae</taxon>
        <taxon>Phenylobacterium</taxon>
    </lineage>
</organism>
<dbReference type="EMBL" id="CP073078">
    <property type="protein sequence ID" value="QUD87949.1"/>
    <property type="molecule type" value="Genomic_DNA"/>
</dbReference>
<proteinExistence type="predicted"/>
<dbReference type="AlphaFoldDB" id="A0A975FZE1"/>
<dbReference type="KEGG" id="caul:KCG34_23405"/>
<keyword evidence="2" id="KW-1185">Reference proteome</keyword>
<name>A0A975FZE1_9CAUL</name>
<gene>
    <name evidence="1" type="ORF">KCG34_23405</name>
</gene>
<reference evidence="1" key="1">
    <citation type="submission" date="2021-04" db="EMBL/GenBank/DDBJ databases">
        <title>The complete genome sequence of Caulobacter sp. S6.</title>
        <authorList>
            <person name="Tang Y."/>
            <person name="Ouyang W."/>
            <person name="Liu Q."/>
            <person name="Huang B."/>
            <person name="Guo Z."/>
            <person name="Lei P."/>
        </authorList>
    </citation>
    <scope>NUCLEOTIDE SEQUENCE</scope>
    <source>
        <strain evidence="1">S6</strain>
    </source>
</reference>